<dbReference type="RefSeq" id="WP_380021140.1">
    <property type="nucleotide sequence ID" value="NZ_JBHSHD010000008.1"/>
</dbReference>
<feature type="region of interest" description="Disordered" evidence="6">
    <location>
        <begin position="277"/>
        <end position="327"/>
    </location>
</feature>
<evidence type="ECO:0000313" key="10">
    <source>
        <dbReference type="Proteomes" id="UP001595886"/>
    </source>
</evidence>
<feature type="compositionally biased region" description="Pro residues" evidence="6">
    <location>
        <begin position="312"/>
        <end position="327"/>
    </location>
</feature>
<keyword evidence="7" id="KW-1133">Transmembrane helix</keyword>
<dbReference type="Gene3D" id="2.40.10.350">
    <property type="entry name" value="Rod shape-determining protein MreC, domain 2"/>
    <property type="match status" value="1"/>
</dbReference>
<evidence type="ECO:0000256" key="4">
    <source>
        <dbReference type="ARBA" id="ARBA00032089"/>
    </source>
</evidence>
<dbReference type="PANTHER" id="PTHR34138:SF1">
    <property type="entry name" value="CELL SHAPE-DETERMINING PROTEIN MREC"/>
    <property type="match status" value="1"/>
</dbReference>
<feature type="compositionally biased region" description="Low complexity" evidence="6">
    <location>
        <begin position="290"/>
        <end position="311"/>
    </location>
</feature>
<evidence type="ECO:0000313" key="9">
    <source>
        <dbReference type="EMBL" id="MFC4820963.1"/>
    </source>
</evidence>
<organism evidence="9 10">
    <name type="scientific">Dokdonella ginsengisoli</name>
    <dbReference type="NCBI Taxonomy" id="363846"/>
    <lineage>
        <taxon>Bacteria</taxon>
        <taxon>Pseudomonadati</taxon>
        <taxon>Pseudomonadota</taxon>
        <taxon>Gammaproteobacteria</taxon>
        <taxon>Lysobacterales</taxon>
        <taxon>Rhodanobacteraceae</taxon>
        <taxon>Dokdonella</taxon>
    </lineage>
</organism>
<dbReference type="NCBIfam" id="TIGR00219">
    <property type="entry name" value="mreC"/>
    <property type="match status" value="1"/>
</dbReference>
<evidence type="ECO:0000259" key="8">
    <source>
        <dbReference type="Pfam" id="PF04085"/>
    </source>
</evidence>
<dbReference type="InterPro" id="IPR042175">
    <property type="entry name" value="Cell/Rod_MreC_2"/>
</dbReference>
<dbReference type="Gene3D" id="2.40.10.340">
    <property type="entry name" value="Rod shape-determining protein MreC, domain 1"/>
    <property type="match status" value="1"/>
</dbReference>
<dbReference type="Pfam" id="PF04085">
    <property type="entry name" value="MreC"/>
    <property type="match status" value="1"/>
</dbReference>
<protein>
    <recommendedName>
        <fullName evidence="2 5">Cell shape-determining protein MreC</fullName>
    </recommendedName>
    <alternativeName>
        <fullName evidence="4 5">Cell shape protein MreC</fullName>
    </alternativeName>
</protein>
<evidence type="ECO:0000256" key="1">
    <source>
        <dbReference type="ARBA" id="ARBA00009369"/>
    </source>
</evidence>
<reference evidence="10" key="1">
    <citation type="journal article" date="2019" name="Int. J. Syst. Evol. Microbiol.">
        <title>The Global Catalogue of Microorganisms (GCM) 10K type strain sequencing project: providing services to taxonomists for standard genome sequencing and annotation.</title>
        <authorList>
            <consortium name="The Broad Institute Genomics Platform"/>
            <consortium name="The Broad Institute Genome Sequencing Center for Infectious Disease"/>
            <person name="Wu L."/>
            <person name="Ma J."/>
        </authorList>
    </citation>
    <scope>NUCLEOTIDE SEQUENCE [LARGE SCALE GENOMIC DNA]</scope>
    <source>
        <strain evidence="10">CCUG 30340</strain>
    </source>
</reference>
<comment type="function">
    <text evidence="5">Involved in formation and maintenance of cell shape.</text>
</comment>
<evidence type="ECO:0000256" key="3">
    <source>
        <dbReference type="ARBA" id="ARBA00022960"/>
    </source>
</evidence>
<dbReference type="Proteomes" id="UP001595886">
    <property type="component" value="Unassembled WGS sequence"/>
</dbReference>
<evidence type="ECO:0000256" key="2">
    <source>
        <dbReference type="ARBA" id="ARBA00013855"/>
    </source>
</evidence>
<evidence type="ECO:0000256" key="5">
    <source>
        <dbReference type="PIRNR" id="PIRNR038471"/>
    </source>
</evidence>
<dbReference type="InterPro" id="IPR055342">
    <property type="entry name" value="MreC_beta-barrel_core"/>
</dbReference>
<evidence type="ECO:0000256" key="6">
    <source>
        <dbReference type="SAM" id="MobiDB-lite"/>
    </source>
</evidence>
<dbReference type="PIRSF" id="PIRSF038471">
    <property type="entry name" value="MreC"/>
    <property type="match status" value="1"/>
</dbReference>
<dbReference type="InterPro" id="IPR042177">
    <property type="entry name" value="Cell/Rod_1"/>
</dbReference>
<keyword evidence="3 5" id="KW-0133">Cell shape</keyword>
<dbReference type="InterPro" id="IPR007221">
    <property type="entry name" value="MreC"/>
</dbReference>
<accession>A0ABV9QW15</accession>
<keyword evidence="10" id="KW-1185">Reference proteome</keyword>
<keyword evidence="7" id="KW-0812">Transmembrane</keyword>
<comment type="caution">
    <text evidence="9">The sequence shown here is derived from an EMBL/GenBank/DDBJ whole genome shotgun (WGS) entry which is preliminary data.</text>
</comment>
<proteinExistence type="inferred from homology"/>
<comment type="similarity">
    <text evidence="1 5">Belongs to the MreC family.</text>
</comment>
<dbReference type="EMBL" id="JBHSHD010000008">
    <property type="protein sequence ID" value="MFC4820963.1"/>
    <property type="molecule type" value="Genomic_DNA"/>
</dbReference>
<evidence type="ECO:0000256" key="7">
    <source>
        <dbReference type="SAM" id="Phobius"/>
    </source>
</evidence>
<feature type="transmembrane region" description="Helical" evidence="7">
    <location>
        <begin position="15"/>
        <end position="35"/>
    </location>
</feature>
<feature type="domain" description="Rod shape-determining protein MreC beta-barrel core" evidence="8">
    <location>
        <begin position="131"/>
        <end position="276"/>
    </location>
</feature>
<gene>
    <name evidence="9" type="primary">mreC</name>
    <name evidence="9" type="ORF">ACFO6Q_11550</name>
</gene>
<name>A0ABV9QW15_9GAMM</name>
<keyword evidence="7" id="KW-0472">Membrane</keyword>
<sequence length="327" mass="34551">MAIARPDNATLFAEGAVSTLKLIVYLALAVMLMVLDHRGSYLELLRRTGSAVVEPIYRLAAFPADVARATRTAVVTQDQLAGENRQLREALLLAQARLNRLDTVIAQNARLKALLDAQKNLGLSVQFARLVDVDLDPFRHRIMLDTGTNQGVEIGQPVIDAHGIMGQIVEVLPNTSVAMLITDPTHAIPVVVERSGVRTIAYGSGAIDRLELPNVPISADVKVGDRLLTSGLGGRFPAGFPVGEVRSVSNDQSGMFAAAVARPAAALDRSGEVLLLHDQPQPYGPPPTPQEEVGPPAELSGPAPAATETAPAPAPAPDPVPPEETTP</sequence>
<dbReference type="PANTHER" id="PTHR34138">
    <property type="entry name" value="CELL SHAPE-DETERMINING PROTEIN MREC"/>
    <property type="match status" value="1"/>
</dbReference>